<dbReference type="Proteomes" id="UP000824201">
    <property type="component" value="Unassembled WGS sequence"/>
</dbReference>
<reference evidence="1" key="1">
    <citation type="submission" date="2020-10" db="EMBL/GenBank/DDBJ databases">
        <authorList>
            <person name="Gilroy R."/>
        </authorList>
    </citation>
    <scope>NUCLEOTIDE SEQUENCE</scope>
    <source>
        <strain evidence="1">ChiW13-3771</strain>
    </source>
</reference>
<dbReference type="AlphaFoldDB" id="A0A9D1EEV7"/>
<comment type="caution">
    <text evidence="1">The sequence shown here is derived from an EMBL/GenBank/DDBJ whole genome shotgun (WGS) entry which is preliminary data.</text>
</comment>
<accession>A0A9D1EEV7</accession>
<sequence>MRILMRKFGFVLILSICLILSGCFFHQEKDIGDIRTTSSVESSSSDWMTTLQSDNSLINIICSRQDVLGNIDINTAQILSTDSRIGLSAAIMKFTNPEGKEALASAVIKSDQVISIEVSEIGEEAFLNYKTMGSDEEQGDFTLYSGVVRDDKVTNINFIYENGTIVTTKLQKNGSYCYLVVKKEMNNSDIIKIQEMDDAGNIIYTVNEEIEIEETTSYMVKADVQQQQTGRAMTSIANYYKMMYQAYYNGDVQESMFANSLDMTQVQNKNKITAMRKLNMNWNYFRSLYPDYAPASSIIALHLESCLEQGDGNYKVVVQIKANAGPADYSPEDYLIGVEQMDMNQNQHTIPPFVSVGENTFILTDQGGNFLIQKHIYDGQKDFEGLETVEVVFDPAAYQAVLEEKGWGLK</sequence>
<evidence type="ECO:0000313" key="1">
    <source>
        <dbReference type="EMBL" id="HIR89136.1"/>
    </source>
</evidence>
<dbReference type="EMBL" id="DVHN01000122">
    <property type="protein sequence ID" value="HIR89136.1"/>
    <property type="molecule type" value="Genomic_DNA"/>
</dbReference>
<evidence type="ECO:0008006" key="3">
    <source>
        <dbReference type="Google" id="ProtNLM"/>
    </source>
</evidence>
<organism evidence="1 2">
    <name type="scientific">Candidatus Fimimorpha faecalis</name>
    <dbReference type="NCBI Taxonomy" id="2840824"/>
    <lineage>
        <taxon>Bacteria</taxon>
        <taxon>Bacillati</taxon>
        <taxon>Bacillota</taxon>
        <taxon>Clostridia</taxon>
        <taxon>Eubacteriales</taxon>
        <taxon>Candidatus Fimimorpha</taxon>
    </lineage>
</organism>
<reference evidence="1" key="2">
    <citation type="journal article" date="2021" name="PeerJ">
        <title>Extensive microbial diversity within the chicken gut microbiome revealed by metagenomics and culture.</title>
        <authorList>
            <person name="Gilroy R."/>
            <person name="Ravi A."/>
            <person name="Getino M."/>
            <person name="Pursley I."/>
            <person name="Horton D.L."/>
            <person name="Alikhan N.F."/>
            <person name="Baker D."/>
            <person name="Gharbi K."/>
            <person name="Hall N."/>
            <person name="Watson M."/>
            <person name="Adriaenssens E.M."/>
            <person name="Foster-Nyarko E."/>
            <person name="Jarju S."/>
            <person name="Secka A."/>
            <person name="Antonio M."/>
            <person name="Oren A."/>
            <person name="Chaudhuri R.R."/>
            <person name="La Ragione R."/>
            <person name="Hildebrand F."/>
            <person name="Pallen M.J."/>
        </authorList>
    </citation>
    <scope>NUCLEOTIDE SEQUENCE</scope>
    <source>
        <strain evidence="1">ChiW13-3771</strain>
    </source>
</reference>
<gene>
    <name evidence="1" type="ORF">IAC96_09320</name>
</gene>
<proteinExistence type="predicted"/>
<dbReference type="PROSITE" id="PS51257">
    <property type="entry name" value="PROKAR_LIPOPROTEIN"/>
    <property type="match status" value="1"/>
</dbReference>
<evidence type="ECO:0000313" key="2">
    <source>
        <dbReference type="Proteomes" id="UP000824201"/>
    </source>
</evidence>
<name>A0A9D1EEV7_9FIRM</name>
<protein>
    <recommendedName>
        <fullName evidence="3">Lipoprotein</fullName>
    </recommendedName>
</protein>